<keyword evidence="6" id="KW-0969">Cilium</keyword>
<dbReference type="SUPFAM" id="SSF50998">
    <property type="entry name" value="Quinoprotein alcohol dehydrogenase-like"/>
    <property type="match status" value="1"/>
</dbReference>
<keyword evidence="4" id="KW-0677">Repeat</keyword>
<organism evidence="12">
    <name type="scientific">Anisakis simplex</name>
    <name type="common">Herring worm</name>
    <dbReference type="NCBI Taxonomy" id="6269"/>
    <lineage>
        <taxon>Eukaryota</taxon>
        <taxon>Metazoa</taxon>
        <taxon>Ecdysozoa</taxon>
        <taxon>Nematoda</taxon>
        <taxon>Chromadorea</taxon>
        <taxon>Rhabditida</taxon>
        <taxon>Spirurina</taxon>
        <taxon>Ascaridomorpha</taxon>
        <taxon>Ascaridoidea</taxon>
        <taxon>Anisakidae</taxon>
        <taxon>Anisakis</taxon>
        <taxon>Anisakis simplex complex</taxon>
    </lineage>
</organism>
<dbReference type="InterPro" id="IPR015943">
    <property type="entry name" value="WD40/YVTN_repeat-like_dom_sf"/>
</dbReference>
<name>A0A0M3K2C8_ANISI</name>
<dbReference type="SUPFAM" id="SSF50978">
    <property type="entry name" value="WD40 repeat-like"/>
    <property type="match status" value="1"/>
</dbReference>
<dbReference type="GO" id="GO:0005930">
    <property type="term" value="C:axoneme"/>
    <property type="evidence" value="ECO:0007669"/>
    <property type="project" value="TreeGrafter"/>
</dbReference>
<evidence type="ECO:0000256" key="4">
    <source>
        <dbReference type="ARBA" id="ARBA00022737"/>
    </source>
</evidence>
<evidence type="ECO:0000256" key="2">
    <source>
        <dbReference type="ARBA" id="ARBA00022473"/>
    </source>
</evidence>
<dbReference type="OrthoDB" id="2186662at2759"/>
<keyword evidence="11" id="KW-1185">Reference proteome</keyword>
<evidence type="ECO:0000259" key="9">
    <source>
        <dbReference type="Pfam" id="PF12894"/>
    </source>
</evidence>
<dbReference type="Gene3D" id="2.130.10.10">
    <property type="entry name" value="YVTN repeat-like/Quinoprotein amine dehydrogenase"/>
    <property type="match status" value="2"/>
</dbReference>
<evidence type="ECO:0000256" key="6">
    <source>
        <dbReference type="ARBA" id="ARBA00023069"/>
    </source>
</evidence>
<dbReference type="PANTHER" id="PTHR15722:SF2">
    <property type="entry name" value="INTRAFLAGELLAR TRANSPORT PROTEIN 172 HOMOLOG"/>
    <property type="match status" value="1"/>
</dbReference>
<reference evidence="12" key="1">
    <citation type="submission" date="2017-02" db="UniProtKB">
        <authorList>
            <consortium name="WormBaseParasite"/>
        </authorList>
    </citation>
    <scope>IDENTIFICATION</scope>
</reference>
<comment type="subcellular location">
    <subcellularLocation>
        <location evidence="1">Cell projection</location>
        <location evidence="1">Cilium</location>
    </subcellularLocation>
</comment>
<dbReference type="Pfam" id="PF12894">
    <property type="entry name" value="ANAPC4_WD40"/>
    <property type="match status" value="1"/>
</dbReference>
<dbReference type="GO" id="GO:0036064">
    <property type="term" value="C:ciliary basal body"/>
    <property type="evidence" value="ECO:0007669"/>
    <property type="project" value="TreeGrafter"/>
</dbReference>
<evidence type="ECO:0000256" key="8">
    <source>
        <dbReference type="ARBA" id="ARBA00038130"/>
    </source>
</evidence>
<comment type="similarity">
    <text evidence="8">Belongs to the IFT172 family.</text>
</comment>
<gene>
    <name evidence="10" type="ORF">ASIM_LOCUS14473</name>
</gene>
<feature type="domain" description="Anaphase-promoting complex subunit 4-like WD40" evidence="9">
    <location>
        <begin position="74"/>
        <end position="149"/>
    </location>
</feature>
<dbReference type="SMART" id="SM00320">
    <property type="entry name" value="WD40"/>
    <property type="match status" value="8"/>
</dbReference>
<dbReference type="PANTHER" id="PTHR15722">
    <property type="entry name" value="IFT140/172-RELATED"/>
    <property type="match status" value="1"/>
</dbReference>
<dbReference type="Proteomes" id="UP000267096">
    <property type="component" value="Unassembled WGS sequence"/>
</dbReference>
<dbReference type="InterPro" id="IPR024977">
    <property type="entry name" value="Apc4-like_WD40_dom"/>
</dbReference>
<dbReference type="InterPro" id="IPR036322">
    <property type="entry name" value="WD40_repeat_dom_sf"/>
</dbReference>
<dbReference type="GO" id="GO:0030992">
    <property type="term" value="C:intraciliary transport particle B"/>
    <property type="evidence" value="ECO:0007669"/>
    <property type="project" value="TreeGrafter"/>
</dbReference>
<accession>A0A0M3K2C8</accession>
<proteinExistence type="inferred from homology"/>
<dbReference type="WBParaSite" id="ASIM_0001506301-mRNA-1">
    <property type="protein sequence ID" value="ASIM_0001506301-mRNA-1"/>
    <property type="gene ID" value="ASIM_0001506301"/>
</dbReference>
<evidence type="ECO:0000256" key="1">
    <source>
        <dbReference type="ARBA" id="ARBA00004138"/>
    </source>
</evidence>
<evidence type="ECO:0000256" key="3">
    <source>
        <dbReference type="ARBA" id="ARBA00022574"/>
    </source>
</evidence>
<evidence type="ECO:0000313" key="12">
    <source>
        <dbReference type="WBParaSite" id="ASIM_0001506301-mRNA-1"/>
    </source>
</evidence>
<dbReference type="EMBL" id="UYRR01031773">
    <property type="protein sequence ID" value="VDK52525.1"/>
    <property type="molecule type" value="Genomic_DNA"/>
</dbReference>
<dbReference type="InterPro" id="IPR011047">
    <property type="entry name" value="Quinoprotein_ADH-like_sf"/>
</dbReference>
<evidence type="ECO:0000313" key="10">
    <source>
        <dbReference type="EMBL" id="VDK52525.1"/>
    </source>
</evidence>
<protein>
    <submittedName>
        <fullName evidence="12">WD_REPEATS_REGION domain-containing protein</fullName>
    </submittedName>
</protein>
<keyword evidence="7" id="KW-0966">Cell projection</keyword>
<keyword evidence="2" id="KW-0217">Developmental protein</keyword>
<keyword evidence="5" id="KW-0802">TPR repeat</keyword>
<dbReference type="GO" id="GO:0042073">
    <property type="term" value="P:intraciliary transport"/>
    <property type="evidence" value="ECO:0007669"/>
    <property type="project" value="TreeGrafter"/>
</dbReference>
<dbReference type="Pfam" id="PF00400">
    <property type="entry name" value="WD40"/>
    <property type="match status" value="3"/>
</dbReference>
<keyword evidence="3" id="KW-0853">WD repeat</keyword>
<dbReference type="InterPro" id="IPR001680">
    <property type="entry name" value="WD40_rpt"/>
</dbReference>
<evidence type="ECO:0000313" key="11">
    <source>
        <dbReference type="Proteomes" id="UP000267096"/>
    </source>
</evidence>
<evidence type="ECO:0000256" key="7">
    <source>
        <dbReference type="ARBA" id="ARBA00023273"/>
    </source>
</evidence>
<sequence>MRLKYLRTIIEQQDGAAKICAIDWSPNGNKLAVATADRTIVLFDGKGDKRDKFSTKPIDQKYGKKSYVVKSIVFSPDSTRLAVGQTDNIVYVYRLGETWNEKKVICNKFVQSSSVTSMKWPTDERLIIGLSDGKMRLASCKNNKCSTLYKTDKFVTSIALDATGRSFISGHKDGSVILYSFENRSQTKIITHQCAPYALTFTSNGIVLAGCDQRIVSYTQSGRVLQQFDYSSDVNEKEFTVAITDPSAQNVIVGSFDRVRLFTWNQRRGAFDEGKPLEIRYLYTITALAWSPDGSTVVVGTLCGSVISVDCCLRRSLLKGRFETSYVAPSHAIIRDINSDKRISIKSINGYSIEQIKVMGRDRFVVAYTPNSIIIADMNTDKSSEVTIQSAGNERFFFDNENVCLIVNAGEVSLVEYGINEVIGWIRTELISPHLMSVRLSDHKQKSGEVVKRIAFLLDVNTISVVNLISNTQLTQISHPVVIDWLELSETASKLLYRDRRLCLSLVDLECDRKTTLLSYCSYVQWVPNSDVIVAQSGDQLCVWYQAENPDQMVSVPIKGDIETVLRDENRTEVIVEETNAKVAYELDQTLIEFATALDNFEFGRAVDFLERRDDADSDVLWRQLAEVRLDNFLSAHSLL</sequence>
<dbReference type="AlphaFoldDB" id="A0A0M3K2C8"/>
<reference evidence="10 11" key="2">
    <citation type="submission" date="2018-11" db="EMBL/GenBank/DDBJ databases">
        <authorList>
            <consortium name="Pathogen Informatics"/>
        </authorList>
    </citation>
    <scope>NUCLEOTIDE SEQUENCE [LARGE SCALE GENOMIC DNA]</scope>
</reference>
<evidence type="ECO:0000256" key="5">
    <source>
        <dbReference type="ARBA" id="ARBA00022803"/>
    </source>
</evidence>